<reference evidence="3" key="1">
    <citation type="journal article" date="2014" name="Proc. Natl. Acad. Sci. U.S.A.">
        <title>Extensive sampling of basidiomycete genomes demonstrates inadequacy of the white-rot/brown-rot paradigm for wood decay fungi.</title>
        <authorList>
            <person name="Riley R."/>
            <person name="Salamov A.A."/>
            <person name="Brown D.W."/>
            <person name="Nagy L.G."/>
            <person name="Floudas D."/>
            <person name="Held B.W."/>
            <person name="Levasseur A."/>
            <person name="Lombard V."/>
            <person name="Morin E."/>
            <person name="Otillar R."/>
            <person name="Lindquist E.A."/>
            <person name="Sun H."/>
            <person name="LaButti K.M."/>
            <person name="Schmutz J."/>
            <person name="Jabbour D."/>
            <person name="Luo H."/>
            <person name="Baker S.E."/>
            <person name="Pisabarro A.G."/>
            <person name="Walton J.D."/>
            <person name="Blanchette R.A."/>
            <person name="Henrissat B."/>
            <person name="Martin F."/>
            <person name="Cullen D."/>
            <person name="Hibbett D.S."/>
            <person name="Grigoriev I.V."/>
        </authorList>
    </citation>
    <scope>NUCLEOTIDE SEQUENCE [LARGE SCALE GENOMIC DNA]</scope>
    <source>
        <strain evidence="3">FD-172 SS1</strain>
    </source>
</reference>
<dbReference type="HOGENOM" id="CLU_667283_0_0_1"/>
<dbReference type="EMBL" id="KL198029">
    <property type="protein sequence ID" value="KDQ16133.1"/>
    <property type="molecule type" value="Genomic_DNA"/>
</dbReference>
<evidence type="ECO:0000313" key="3">
    <source>
        <dbReference type="Proteomes" id="UP000027195"/>
    </source>
</evidence>
<dbReference type="InterPro" id="IPR013922">
    <property type="entry name" value="Cyclin_PHO80-like"/>
</dbReference>
<dbReference type="CDD" id="cd20557">
    <property type="entry name" value="CYCLIN_ScPCL1-like"/>
    <property type="match status" value="1"/>
</dbReference>
<dbReference type="GO" id="GO:0019901">
    <property type="term" value="F:protein kinase binding"/>
    <property type="evidence" value="ECO:0007669"/>
    <property type="project" value="InterPro"/>
</dbReference>
<name>A0A067MK28_BOTB1</name>
<dbReference type="GO" id="GO:0016538">
    <property type="term" value="F:cyclin-dependent protein serine/threonine kinase regulator activity"/>
    <property type="evidence" value="ECO:0007669"/>
    <property type="project" value="TreeGrafter"/>
</dbReference>
<organism evidence="2 3">
    <name type="scientific">Botryobasidium botryosum (strain FD-172 SS1)</name>
    <dbReference type="NCBI Taxonomy" id="930990"/>
    <lineage>
        <taxon>Eukaryota</taxon>
        <taxon>Fungi</taxon>
        <taxon>Dikarya</taxon>
        <taxon>Basidiomycota</taxon>
        <taxon>Agaricomycotina</taxon>
        <taxon>Agaricomycetes</taxon>
        <taxon>Cantharellales</taxon>
        <taxon>Botryobasidiaceae</taxon>
        <taxon>Botryobasidium</taxon>
    </lineage>
</organism>
<dbReference type="Proteomes" id="UP000027195">
    <property type="component" value="Unassembled WGS sequence"/>
</dbReference>
<proteinExistence type="predicted"/>
<dbReference type="PANTHER" id="PTHR15615:SF27">
    <property type="entry name" value="PHO85 CYCLIN CLG1"/>
    <property type="match status" value="1"/>
</dbReference>
<dbReference type="AlphaFoldDB" id="A0A067MK28"/>
<sequence>MCYLARLPCAEVDPSSLSDKEKRFQYELGLFDRVTNTNVKDKNIGDSMLRLFVLVLMLSNKWLEDNTYTNKTWSVYFTFPLRPSFSRPDSHRNDISGFTCASLRELEAAALACMEHNLVVSSEEWLAWLQHLRSLQVHVLSPGKAVGGEKENAGMHRRALDVLDGLIWQAGQGGMSVGLGLPSHAVQSPAVEADCSYDDQSSLDLDADGPLRDDYKPNAKVALGRSASLNGQTARTHHPRQASLDGRVQRGLPTPAQWNPSTAAFDSPQPPSRPRPQYEAIQRPVINAYCASGQDQMPQAPLIPHVVPGHFYYGQQQQNPSNAPGQQHPYAHAYPMQQTYRPEMCMPAGYGPSNPSYQPAANEQAPANSSWYNWQGMWSCPQESSFGMQAGRMGTSVVGAAVANFGARLRAF</sequence>
<evidence type="ECO:0000313" key="2">
    <source>
        <dbReference type="EMBL" id="KDQ16133.1"/>
    </source>
</evidence>
<protein>
    <submittedName>
        <fullName evidence="2">Uncharacterized protein</fullName>
    </submittedName>
</protein>
<gene>
    <name evidence="2" type="ORF">BOTBODRAFT_268966</name>
</gene>
<dbReference type="InParanoid" id="A0A067MK28"/>
<feature type="region of interest" description="Disordered" evidence="1">
    <location>
        <begin position="225"/>
        <end position="277"/>
    </location>
</feature>
<evidence type="ECO:0000256" key="1">
    <source>
        <dbReference type="SAM" id="MobiDB-lite"/>
    </source>
</evidence>
<keyword evidence="3" id="KW-1185">Reference proteome</keyword>
<dbReference type="GO" id="GO:0005634">
    <property type="term" value="C:nucleus"/>
    <property type="evidence" value="ECO:0007669"/>
    <property type="project" value="TreeGrafter"/>
</dbReference>
<dbReference type="GO" id="GO:0000307">
    <property type="term" value="C:cyclin-dependent protein kinase holoenzyme complex"/>
    <property type="evidence" value="ECO:0007669"/>
    <property type="project" value="TreeGrafter"/>
</dbReference>
<dbReference type="OrthoDB" id="286814at2759"/>
<accession>A0A067MK28</accession>
<dbReference type="PANTHER" id="PTHR15615">
    <property type="match status" value="1"/>
</dbReference>
<dbReference type="STRING" id="930990.A0A067MK28"/>
<dbReference type="Gene3D" id="1.10.472.10">
    <property type="entry name" value="Cyclin-like"/>
    <property type="match status" value="1"/>
</dbReference>